<dbReference type="InterPro" id="IPR016155">
    <property type="entry name" value="Mopterin_synth/thiamin_S_b"/>
</dbReference>
<comment type="similarity">
    <text evidence="2">Belongs to the MoaD family.</text>
</comment>
<evidence type="ECO:0000313" key="4">
    <source>
        <dbReference type="EMBL" id="QJR82341.1"/>
    </source>
</evidence>
<dbReference type="AlphaFoldDB" id="A0A6M4MGM2"/>
<dbReference type="InterPro" id="IPR003749">
    <property type="entry name" value="ThiS/MoaD-like"/>
</dbReference>
<protein>
    <recommendedName>
        <fullName evidence="3">Molybdopterin synthase sulfur carrier subunit</fullName>
    </recommendedName>
</protein>
<proteinExistence type="inferred from homology"/>
<dbReference type="KEGG" id="apel:CA267_017090"/>
<accession>A0A6M4MGM2</accession>
<dbReference type="CDD" id="cd00754">
    <property type="entry name" value="Ubl_MoaD"/>
    <property type="match status" value="1"/>
</dbReference>
<evidence type="ECO:0000313" key="5">
    <source>
        <dbReference type="Proteomes" id="UP000219285"/>
    </source>
</evidence>
<dbReference type="SUPFAM" id="SSF54285">
    <property type="entry name" value="MoaD/ThiS"/>
    <property type="match status" value="1"/>
</dbReference>
<dbReference type="PANTHER" id="PTHR33359:SF1">
    <property type="entry name" value="MOLYBDOPTERIN SYNTHASE SULFUR CARRIER SUBUNIT"/>
    <property type="match status" value="1"/>
</dbReference>
<reference evidence="5" key="1">
    <citation type="submission" date="2014-12" db="EMBL/GenBank/DDBJ databases">
        <title>Complete genome sequence of a multi-drug resistant Klebsiella pneumoniae.</title>
        <authorList>
            <person name="Hua X."/>
            <person name="Chen Q."/>
            <person name="Li X."/>
            <person name="Feng Y."/>
            <person name="Ruan Z."/>
            <person name="Yu Y."/>
        </authorList>
    </citation>
    <scope>NUCLEOTIDE SEQUENCE [LARGE SCALE GENOMIC DNA]</scope>
    <source>
        <strain evidence="5">5.12</strain>
    </source>
</reference>
<reference evidence="4 5" key="2">
    <citation type="submission" date="2020-04" db="EMBL/GenBank/DDBJ databases">
        <title>Complete genome sequence of Alteromonas pelagimontana 5.12T.</title>
        <authorList>
            <person name="Sinha R.K."/>
            <person name="Krishnan K.P."/>
            <person name="Kurian J.P."/>
        </authorList>
    </citation>
    <scope>NUCLEOTIDE SEQUENCE [LARGE SCALE GENOMIC DNA]</scope>
    <source>
        <strain evidence="4 5">5.12</strain>
    </source>
</reference>
<dbReference type="GO" id="GO:0006777">
    <property type="term" value="P:Mo-molybdopterin cofactor biosynthetic process"/>
    <property type="evidence" value="ECO:0007669"/>
    <property type="project" value="InterPro"/>
</dbReference>
<keyword evidence="5" id="KW-1185">Reference proteome</keyword>
<keyword evidence="1" id="KW-0547">Nucleotide-binding</keyword>
<dbReference type="InterPro" id="IPR044672">
    <property type="entry name" value="MOCS2A"/>
</dbReference>
<evidence type="ECO:0000256" key="1">
    <source>
        <dbReference type="ARBA" id="ARBA00022741"/>
    </source>
</evidence>
<dbReference type="InterPro" id="IPR012675">
    <property type="entry name" value="Beta-grasp_dom_sf"/>
</dbReference>
<dbReference type="Gene3D" id="3.10.20.30">
    <property type="match status" value="1"/>
</dbReference>
<gene>
    <name evidence="4" type="primary">moaD</name>
    <name evidence="4" type="ORF">CA267_017090</name>
</gene>
<organism evidence="4 5">
    <name type="scientific">Alteromonas pelagimontana</name>
    <dbReference type="NCBI Taxonomy" id="1858656"/>
    <lineage>
        <taxon>Bacteria</taxon>
        <taxon>Pseudomonadati</taxon>
        <taxon>Pseudomonadota</taxon>
        <taxon>Gammaproteobacteria</taxon>
        <taxon>Alteromonadales</taxon>
        <taxon>Alteromonadaceae</taxon>
        <taxon>Alteromonas/Salinimonas group</taxon>
        <taxon>Alteromonas</taxon>
    </lineage>
</organism>
<evidence type="ECO:0000256" key="2">
    <source>
        <dbReference type="ARBA" id="ARBA00024200"/>
    </source>
</evidence>
<dbReference type="GO" id="GO:1990133">
    <property type="term" value="C:molybdopterin adenylyltransferase complex"/>
    <property type="evidence" value="ECO:0007669"/>
    <property type="project" value="TreeGrafter"/>
</dbReference>
<dbReference type="EMBL" id="CP052766">
    <property type="protein sequence ID" value="QJR82341.1"/>
    <property type="molecule type" value="Genomic_DNA"/>
</dbReference>
<dbReference type="OrthoDB" id="9801945at2"/>
<evidence type="ECO:0000256" key="3">
    <source>
        <dbReference type="ARBA" id="ARBA00024247"/>
    </source>
</evidence>
<dbReference type="RefSeq" id="WP_075609666.1">
    <property type="nucleotide sequence ID" value="NZ_CP052766.1"/>
</dbReference>
<name>A0A6M4MGM2_9ALTE</name>
<dbReference type="Pfam" id="PF02597">
    <property type="entry name" value="ThiS"/>
    <property type="match status" value="1"/>
</dbReference>
<dbReference type="GO" id="GO:0000166">
    <property type="term" value="F:nucleotide binding"/>
    <property type="evidence" value="ECO:0007669"/>
    <property type="project" value="UniProtKB-KW"/>
</dbReference>
<dbReference type="PANTHER" id="PTHR33359">
    <property type="entry name" value="MOLYBDOPTERIN SYNTHASE SULFUR CARRIER SUBUNIT"/>
    <property type="match status" value="1"/>
</dbReference>
<sequence>MITVKCFAQVREVAGEGQTVIPAQPDMTMQAVVDYLSAQDGKWAQALSDGVLMACNHVLVDGEHPVSDGDEVAFFPPVTGG</sequence>
<dbReference type="Proteomes" id="UP000219285">
    <property type="component" value="Chromosome"/>
</dbReference>